<dbReference type="InterPro" id="IPR036554">
    <property type="entry name" value="GHMP_kinase_C_sf"/>
</dbReference>
<evidence type="ECO:0000313" key="20">
    <source>
        <dbReference type="EMBL" id="OCL05918.1"/>
    </source>
</evidence>
<dbReference type="InterPro" id="IPR006204">
    <property type="entry name" value="GHMP_kinase_N_dom"/>
</dbReference>
<dbReference type="SUPFAM" id="SSF54211">
    <property type="entry name" value="Ribosomal protein S5 domain 2-like"/>
    <property type="match status" value="1"/>
</dbReference>
<organism evidence="20 21">
    <name type="scientific">Glonium stellatum</name>
    <dbReference type="NCBI Taxonomy" id="574774"/>
    <lineage>
        <taxon>Eukaryota</taxon>
        <taxon>Fungi</taxon>
        <taxon>Dikarya</taxon>
        <taxon>Ascomycota</taxon>
        <taxon>Pezizomycotina</taxon>
        <taxon>Dothideomycetes</taxon>
        <taxon>Pleosporomycetidae</taxon>
        <taxon>Gloniales</taxon>
        <taxon>Gloniaceae</taxon>
        <taxon>Glonium</taxon>
    </lineage>
</organism>
<evidence type="ECO:0000256" key="2">
    <source>
        <dbReference type="ARBA" id="ARBA00006495"/>
    </source>
</evidence>
<evidence type="ECO:0000256" key="7">
    <source>
        <dbReference type="ARBA" id="ARBA00022741"/>
    </source>
</evidence>
<dbReference type="FunFam" id="3.30.230.10:FF:000027">
    <property type="entry name" value="Mevalonate kinase"/>
    <property type="match status" value="1"/>
</dbReference>
<keyword evidence="7 17" id="KW-0547">Nucleotide-binding</keyword>
<dbReference type="GO" id="GO:0004496">
    <property type="term" value="F:mevalonate kinase activity"/>
    <property type="evidence" value="ECO:0007669"/>
    <property type="project" value="UniProtKB-EC"/>
</dbReference>
<gene>
    <name evidence="20" type="ORF">AOQ84DRAFT_224378</name>
</gene>
<reference evidence="20 21" key="1">
    <citation type="journal article" date="2016" name="Nat. Commun.">
        <title>Ectomycorrhizal ecology is imprinted in the genome of the dominant symbiotic fungus Cenococcum geophilum.</title>
        <authorList>
            <consortium name="DOE Joint Genome Institute"/>
            <person name="Peter M."/>
            <person name="Kohler A."/>
            <person name="Ohm R.A."/>
            <person name="Kuo A."/>
            <person name="Krutzmann J."/>
            <person name="Morin E."/>
            <person name="Arend M."/>
            <person name="Barry K.W."/>
            <person name="Binder M."/>
            <person name="Choi C."/>
            <person name="Clum A."/>
            <person name="Copeland A."/>
            <person name="Grisel N."/>
            <person name="Haridas S."/>
            <person name="Kipfer T."/>
            <person name="LaButti K."/>
            <person name="Lindquist E."/>
            <person name="Lipzen A."/>
            <person name="Maire R."/>
            <person name="Meier B."/>
            <person name="Mihaltcheva S."/>
            <person name="Molinier V."/>
            <person name="Murat C."/>
            <person name="Poggeler S."/>
            <person name="Quandt C.A."/>
            <person name="Sperisen C."/>
            <person name="Tritt A."/>
            <person name="Tisserant E."/>
            <person name="Crous P.W."/>
            <person name="Henrissat B."/>
            <person name="Nehls U."/>
            <person name="Egli S."/>
            <person name="Spatafora J.W."/>
            <person name="Grigoriev I.V."/>
            <person name="Martin F.M."/>
        </authorList>
    </citation>
    <scope>NUCLEOTIDE SEQUENCE [LARGE SCALE GENOMIC DNA]</scope>
    <source>
        <strain evidence="20 21">CBS 207.34</strain>
    </source>
</reference>
<dbReference type="GO" id="GO:0005524">
    <property type="term" value="F:ATP binding"/>
    <property type="evidence" value="ECO:0007669"/>
    <property type="project" value="UniProtKB-KW"/>
</dbReference>
<dbReference type="PANTHER" id="PTHR43290">
    <property type="entry name" value="MEVALONATE KINASE"/>
    <property type="match status" value="1"/>
</dbReference>
<evidence type="ECO:0000259" key="19">
    <source>
        <dbReference type="Pfam" id="PF08544"/>
    </source>
</evidence>
<evidence type="ECO:0000256" key="17">
    <source>
        <dbReference type="RuleBase" id="RU363087"/>
    </source>
</evidence>
<evidence type="ECO:0000256" key="5">
    <source>
        <dbReference type="ARBA" id="ARBA00022516"/>
    </source>
</evidence>
<dbReference type="InterPro" id="IPR013750">
    <property type="entry name" value="GHMP_kinase_C_dom"/>
</dbReference>
<dbReference type="PRINTS" id="PR00959">
    <property type="entry name" value="MEVGALKINASE"/>
</dbReference>
<evidence type="ECO:0000256" key="13">
    <source>
        <dbReference type="ARBA" id="ARBA00023166"/>
    </source>
</evidence>
<keyword evidence="21" id="KW-1185">Reference proteome</keyword>
<evidence type="ECO:0000256" key="10">
    <source>
        <dbReference type="ARBA" id="ARBA00022842"/>
    </source>
</evidence>
<keyword evidence="13 17" id="KW-1207">Sterol metabolism</keyword>
<dbReference type="EMBL" id="KV750176">
    <property type="protein sequence ID" value="OCL05918.1"/>
    <property type="molecule type" value="Genomic_DNA"/>
</dbReference>
<evidence type="ECO:0000256" key="4">
    <source>
        <dbReference type="ARBA" id="ARBA00022490"/>
    </source>
</evidence>
<dbReference type="InterPro" id="IPR006203">
    <property type="entry name" value="GHMP_knse_ATP-bd_CS"/>
</dbReference>
<evidence type="ECO:0000256" key="16">
    <source>
        <dbReference type="ARBA" id="ARBA00029438"/>
    </source>
</evidence>
<comment type="subcellular location">
    <subcellularLocation>
        <location evidence="1 17">Cytoplasm</location>
    </subcellularLocation>
</comment>
<dbReference type="GO" id="GO:0019287">
    <property type="term" value="P:isopentenyl diphosphate biosynthetic process, mevalonate pathway"/>
    <property type="evidence" value="ECO:0007669"/>
    <property type="project" value="UniProtKB-UniPathway"/>
</dbReference>
<keyword evidence="11 17" id="KW-0756">Sterol biosynthesis</keyword>
<dbReference type="NCBIfam" id="TIGR00549">
    <property type="entry name" value="mevalon_kin"/>
    <property type="match status" value="1"/>
</dbReference>
<evidence type="ECO:0000256" key="6">
    <source>
        <dbReference type="ARBA" id="ARBA00022679"/>
    </source>
</evidence>
<dbReference type="UniPathway" id="UPA00057">
    <property type="reaction ID" value="UER00098"/>
</dbReference>
<dbReference type="GO" id="GO:0006696">
    <property type="term" value="P:ergosterol biosynthetic process"/>
    <property type="evidence" value="ECO:0007669"/>
    <property type="project" value="TreeGrafter"/>
</dbReference>
<sequence>MHSTGGLDIAGLGPKDKKVRKDQLNPTLTTFLVSAPGKVILFGEHAVVYGKTAIAAAISLRSYLLVTHRPKSCRTITLRFPDIGLDHSWRIDLLPWAAFSHPSKKNPYYKLVSTLDSELLEAIKPHLKDISASSPSEARKVHQNAANCFLYLLLSLGSPSFPGCIYTLRSSIPIGAGLGSSASMSVCLSTAFLFQIRALSGPHPDQPLHEARLQVERINNWAFIGELCIHGNASGVDNTVAAQGKAVLFKRPDSQKPSVVTPLPSFPRLPLILVDTRQSKSTAVEIAKVALLKKLAPEITDTLFEAIDKITEKAVSLIKEGDPGADIKANLHQWGLLMAINHCILASLGVSHLRLERIRELVDHTGIGWSKLTGAGGGGFAISLLDPSIPQERKKELESRLHREGYGCFETTLGCNGVGVLWPAVLDPKTDGDAKGIDITEEEFLSVAGQFGVEELVGIQSRTGESGWMFWASDA</sequence>
<keyword evidence="17" id="KW-0752">Steroid biosynthesis</keyword>
<evidence type="ECO:0000256" key="11">
    <source>
        <dbReference type="ARBA" id="ARBA00023011"/>
    </source>
</evidence>
<dbReference type="Pfam" id="PF00288">
    <property type="entry name" value="GHMP_kinases_N"/>
    <property type="match status" value="1"/>
</dbReference>
<dbReference type="InterPro" id="IPR014721">
    <property type="entry name" value="Ribsml_uS5_D2-typ_fold_subgr"/>
</dbReference>
<feature type="domain" description="GHMP kinase C-terminal" evidence="19">
    <location>
        <begin position="330"/>
        <end position="396"/>
    </location>
</feature>
<protein>
    <recommendedName>
        <fullName evidence="3 17">Mevalonate kinase</fullName>
        <shortName evidence="17">MK</shortName>
        <ecNumber evidence="3 17">2.7.1.36</ecNumber>
    </recommendedName>
</protein>
<dbReference type="InterPro" id="IPR020568">
    <property type="entry name" value="Ribosomal_Su5_D2-typ_SF"/>
</dbReference>
<dbReference type="GO" id="GO:0005829">
    <property type="term" value="C:cytosol"/>
    <property type="evidence" value="ECO:0007669"/>
    <property type="project" value="TreeGrafter"/>
</dbReference>
<evidence type="ECO:0000313" key="21">
    <source>
        <dbReference type="Proteomes" id="UP000250140"/>
    </source>
</evidence>
<keyword evidence="14 17" id="KW-0753">Steroid metabolism</keyword>
<dbReference type="Pfam" id="PF08544">
    <property type="entry name" value="GHMP_kinases_C"/>
    <property type="match status" value="1"/>
</dbReference>
<evidence type="ECO:0000256" key="15">
    <source>
        <dbReference type="ARBA" id="ARBA00029310"/>
    </source>
</evidence>
<dbReference type="PROSITE" id="PS00627">
    <property type="entry name" value="GHMP_KINASES_ATP"/>
    <property type="match status" value="1"/>
</dbReference>
<proteinExistence type="inferred from homology"/>
<keyword evidence="6 17" id="KW-0808">Transferase</keyword>
<dbReference type="Gene3D" id="3.30.70.890">
    <property type="entry name" value="GHMP kinase, C-terminal domain"/>
    <property type="match status" value="1"/>
</dbReference>
<keyword evidence="5 17" id="KW-0444">Lipid biosynthesis</keyword>
<evidence type="ECO:0000256" key="8">
    <source>
        <dbReference type="ARBA" id="ARBA00022777"/>
    </source>
</evidence>
<keyword evidence="10" id="KW-0460">Magnesium</keyword>
<evidence type="ECO:0000256" key="14">
    <source>
        <dbReference type="ARBA" id="ARBA00023221"/>
    </source>
</evidence>
<keyword evidence="8 17" id="KW-0418">Kinase</keyword>
<evidence type="ECO:0000256" key="12">
    <source>
        <dbReference type="ARBA" id="ARBA00023098"/>
    </source>
</evidence>
<dbReference type="PANTHER" id="PTHR43290:SF2">
    <property type="entry name" value="MEVALONATE KINASE"/>
    <property type="match status" value="1"/>
</dbReference>
<dbReference type="OrthoDB" id="1652964at2759"/>
<evidence type="ECO:0000256" key="3">
    <source>
        <dbReference type="ARBA" id="ARBA00012103"/>
    </source>
</evidence>
<dbReference type="Gene3D" id="3.30.230.10">
    <property type="match status" value="1"/>
</dbReference>
<evidence type="ECO:0000259" key="18">
    <source>
        <dbReference type="Pfam" id="PF00288"/>
    </source>
</evidence>
<comment type="catalytic activity">
    <reaction evidence="15">
        <text>(R)-mevalonate + ATP = (R)-5-phosphomevalonate + ADP + H(+)</text>
        <dbReference type="Rhea" id="RHEA:17065"/>
        <dbReference type="ChEBI" id="CHEBI:15378"/>
        <dbReference type="ChEBI" id="CHEBI:30616"/>
        <dbReference type="ChEBI" id="CHEBI:36464"/>
        <dbReference type="ChEBI" id="CHEBI:58146"/>
        <dbReference type="ChEBI" id="CHEBI:456216"/>
        <dbReference type="EC" id="2.7.1.36"/>
    </reaction>
    <physiologicalReaction direction="left-to-right" evidence="15">
        <dbReference type="Rhea" id="RHEA:17066"/>
    </physiologicalReaction>
</comment>
<keyword evidence="4 17" id="KW-0963">Cytoplasm</keyword>
<dbReference type="InterPro" id="IPR006205">
    <property type="entry name" value="Mev_gal_kin"/>
</dbReference>
<comment type="function">
    <text evidence="17">Mevalonate kinase; part of the second module of ergosterol biosynthesis pathway that includes the middle steps of the pathway. The second module is carried out in the vacuole and involves the formation of farnesyl diphosphate, which is also an important intermediate in the biosynthesis of ubiquinone, dolichol, heme and prenylated proteins.</text>
</comment>
<dbReference type="EC" id="2.7.1.36" evidence="3 17"/>
<feature type="domain" description="GHMP kinase N-terminal" evidence="18">
    <location>
        <begin position="155"/>
        <end position="242"/>
    </location>
</feature>
<dbReference type="Proteomes" id="UP000250140">
    <property type="component" value="Unassembled WGS sequence"/>
</dbReference>
<dbReference type="AlphaFoldDB" id="A0A8E2EWD5"/>
<comment type="similarity">
    <text evidence="2 17">Belongs to the GHMP kinase family. Mevalonate kinase subfamily.</text>
</comment>
<evidence type="ECO:0000256" key="9">
    <source>
        <dbReference type="ARBA" id="ARBA00022840"/>
    </source>
</evidence>
<keyword evidence="9 17" id="KW-0067">ATP-binding</keyword>
<name>A0A8E2EWD5_9PEZI</name>
<comment type="pathway">
    <text evidence="16 17">Isoprenoid biosynthesis; isopentenyl diphosphate biosynthesis via mevalonate pathway; isopentenyl diphosphate from (R)-mevalonate: step 1/3.</text>
</comment>
<accession>A0A8E2EWD5</accession>
<evidence type="ECO:0000256" key="1">
    <source>
        <dbReference type="ARBA" id="ARBA00004496"/>
    </source>
</evidence>
<dbReference type="SUPFAM" id="SSF55060">
    <property type="entry name" value="GHMP Kinase, C-terminal domain"/>
    <property type="match status" value="1"/>
</dbReference>
<keyword evidence="12 17" id="KW-0443">Lipid metabolism</keyword>